<dbReference type="InterPro" id="IPR002933">
    <property type="entry name" value="Peptidase_M20"/>
</dbReference>
<evidence type="ECO:0000256" key="4">
    <source>
        <dbReference type="ARBA" id="ARBA00022833"/>
    </source>
</evidence>
<dbReference type="Gene3D" id="3.30.70.360">
    <property type="match status" value="1"/>
</dbReference>
<evidence type="ECO:0000256" key="2">
    <source>
        <dbReference type="ARBA" id="ARBA00022723"/>
    </source>
</evidence>
<reference evidence="7" key="1">
    <citation type="submission" date="2018-01" db="EMBL/GenBank/DDBJ databases">
        <authorList>
            <person name="Gaut B.S."/>
            <person name="Morton B.R."/>
            <person name="Clegg M.T."/>
            <person name="Duvall M.R."/>
        </authorList>
    </citation>
    <scope>NUCLEOTIDE SEQUENCE [LARGE SCALE GENOMIC DNA]</scope>
</reference>
<organism evidence="6 7">
    <name type="scientific">Cupriavidus taiwanensis</name>
    <dbReference type="NCBI Taxonomy" id="164546"/>
    <lineage>
        <taxon>Bacteria</taxon>
        <taxon>Pseudomonadati</taxon>
        <taxon>Pseudomonadota</taxon>
        <taxon>Betaproteobacteria</taxon>
        <taxon>Burkholderiales</taxon>
        <taxon>Burkholderiaceae</taxon>
        <taxon>Cupriavidus</taxon>
    </lineage>
</organism>
<dbReference type="Gene3D" id="3.40.630.10">
    <property type="entry name" value="Zn peptidases"/>
    <property type="match status" value="2"/>
</dbReference>
<dbReference type="InterPro" id="IPR001261">
    <property type="entry name" value="ArgE/DapE_CS"/>
</dbReference>
<dbReference type="NCBIfam" id="NF009555">
    <property type="entry name" value="PRK13004.1"/>
    <property type="match status" value="1"/>
</dbReference>
<keyword evidence="4" id="KW-0862">Zinc</keyword>
<accession>A0A375CPY7</accession>
<comment type="caution">
    <text evidence="6">The sequence shown here is derived from an EMBL/GenBank/DDBJ whole genome shotgun (WGS) entry which is preliminary data.</text>
</comment>
<dbReference type="InterPro" id="IPR036264">
    <property type="entry name" value="Bact_exopeptidase_dim_dom"/>
</dbReference>
<dbReference type="Proteomes" id="UP000256297">
    <property type="component" value="Unassembled WGS sequence"/>
</dbReference>
<dbReference type="SUPFAM" id="SSF55031">
    <property type="entry name" value="Bacterial exopeptidase dimerisation domain"/>
    <property type="match status" value="1"/>
</dbReference>
<feature type="domain" description="Peptidase M20 dimerisation" evidence="5">
    <location>
        <begin position="170"/>
        <end position="275"/>
    </location>
</feature>
<dbReference type="GO" id="GO:0046872">
    <property type="term" value="F:metal ion binding"/>
    <property type="evidence" value="ECO:0007669"/>
    <property type="project" value="UniProtKB-KW"/>
</dbReference>
<gene>
    <name evidence="6" type="ORF">CBM2589_U10001</name>
</gene>
<dbReference type="InterPro" id="IPR050072">
    <property type="entry name" value="Peptidase_M20A"/>
</dbReference>
<dbReference type="RefSeq" id="WP_116342726.1">
    <property type="nucleotide sequence ID" value="NZ_OFSP01000078.1"/>
</dbReference>
<dbReference type="EMBL" id="OFSP01000078">
    <property type="protein sequence ID" value="SOY77484.1"/>
    <property type="molecule type" value="Genomic_DNA"/>
</dbReference>
<name>A0A375CPY7_9BURK</name>
<sequence>MMIDPASNLSDVASLAREMVRIPSLSGQEGEVAALLSRRMTEAGFTSVTTDRNGSVLGLIGPEDADVALLFDGHMDVVPVTGTWRFEPFGGTIHDGRLYGRGSTDMKGGIAAAICGVAAAARERPLRKRIAVSASVLEEVIEGHALASVLGRCQPAGVVICEPSKLQVKTGQKGRLEIQLTFHGKPAHAATPHLGVNPLHAAARALTALEGLRLPVDPTLGAALLVPTDIVSSPYPSISMIPTSTTIRFDRRTLDGETREDILSQIDTCLRAAGLQDYELAVSDDEVRTFTGESARPTRWLPAWQQPEDAQLVQAAVRAIAQAGRSPQVGSWAFCTNGSESAGRRRIPTIGLGPGCEEDAHTIDESIALEQLEGAREIYRNLVLEMA</sequence>
<comment type="cofactor">
    <cofactor evidence="1">
        <name>Zn(2+)</name>
        <dbReference type="ChEBI" id="CHEBI:29105"/>
    </cofactor>
</comment>
<keyword evidence="3" id="KW-0378">Hydrolase</keyword>
<protein>
    <submittedName>
        <fullName evidence="6">Peptidase M20</fullName>
    </submittedName>
</protein>
<dbReference type="Pfam" id="PF01546">
    <property type="entry name" value="Peptidase_M20"/>
    <property type="match status" value="1"/>
</dbReference>
<evidence type="ECO:0000313" key="6">
    <source>
        <dbReference type="EMBL" id="SOY77484.1"/>
    </source>
</evidence>
<dbReference type="GO" id="GO:0016787">
    <property type="term" value="F:hydrolase activity"/>
    <property type="evidence" value="ECO:0007669"/>
    <property type="project" value="UniProtKB-KW"/>
</dbReference>
<evidence type="ECO:0000256" key="1">
    <source>
        <dbReference type="ARBA" id="ARBA00001947"/>
    </source>
</evidence>
<keyword evidence="2" id="KW-0479">Metal-binding</keyword>
<dbReference type="SUPFAM" id="SSF53187">
    <property type="entry name" value="Zn-dependent exopeptidases"/>
    <property type="match status" value="1"/>
</dbReference>
<proteinExistence type="predicted"/>
<dbReference type="AlphaFoldDB" id="A0A375CPY7"/>
<evidence type="ECO:0000313" key="7">
    <source>
        <dbReference type="Proteomes" id="UP000256297"/>
    </source>
</evidence>
<dbReference type="Pfam" id="PF07687">
    <property type="entry name" value="M20_dimer"/>
    <property type="match status" value="1"/>
</dbReference>
<dbReference type="PANTHER" id="PTHR43808">
    <property type="entry name" value="ACETYLORNITHINE DEACETYLASE"/>
    <property type="match status" value="1"/>
</dbReference>
<evidence type="ECO:0000256" key="3">
    <source>
        <dbReference type="ARBA" id="ARBA00022801"/>
    </source>
</evidence>
<evidence type="ECO:0000259" key="5">
    <source>
        <dbReference type="Pfam" id="PF07687"/>
    </source>
</evidence>
<dbReference type="InterPro" id="IPR011650">
    <property type="entry name" value="Peptidase_M20_dimer"/>
</dbReference>
<dbReference type="PROSITE" id="PS00758">
    <property type="entry name" value="ARGE_DAPE_CPG2_1"/>
    <property type="match status" value="1"/>
</dbReference>